<dbReference type="InterPro" id="IPR016024">
    <property type="entry name" value="ARM-type_fold"/>
</dbReference>
<dbReference type="Proteomes" id="UP000325211">
    <property type="component" value="Chromosome"/>
</dbReference>
<dbReference type="AlphaFoldDB" id="A0A5P2D9G1"/>
<protein>
    <recommendedName>
        <fullName evidence="3">HEAT repeat domain-containing protein</fullName>
    </recommendedName>
</protein>
<proteinExistence type="predicted"/>
<evidence type="ECO:0000313" key="1">
    <source>
        <dbReference type="EMBL" id="QES51794.1"/>
    </source>
</evidence>
<reference evidence="1 2" key="1">
    <citation type="submission" date="2018-05" db="EMBL/GenBank/DDBJ databases">
        <title>Streptomyces venezuelae.</title>
        <authorList>
            <person name="Kim W."/>
            <person name="Lee N."/>
            <person name="Cho B.-K."/>
        </authorList>
    </citation>
    <scope>NUCLEOTIDE SEQUENCE [LARGE SCALE GENOMIC DNA]</scope>
    <source>
        <strain evidence="1 2">ATCC 21782</strain>
    </source>
</reference>
<dbReference type="OrthoDB" id="3273854at2"/>
<name>A0A5P2D9G1_STRVZ</name>
<evidence type="ECO:0008006" key="3">
    <source>
        <dbReference type="Google" id="ProtNLM"/>
    </source>
</evidence>
<sequence length="1136" mass="119956">MITTVEQLLSALDSLPHKARLRYTAVTAHRLAARGELRPLLTALDRLGPYERRLAALAALAGGDSSHLAARLADPDPVVRRYALRGARSSAVPDRAIEAAHDNAPATVRADLARLLRDGSRPALAERLLLRLRTERGDRDAALLLPGCSPEFTSRMLPGLSGAVAFEGWSLLARRHPAVVLDQVERELAALTPGQRNGWWPHRANGIAAALPADPARVLDLLERYGPADLPGPLHDRLADLVDAGPERVARWLADPGRHSARWERTPSPAVLRRLVEAAPPSLHRLAARWSHRGAFPTMVRAVPPAGRAAFLDAVATAARHPVPPDAVLALLPPADRYARVRAYVAQGRTERWAAYDLWPTLALLPPAEARPELLAAAGSGDADDRALAWRALVENAGYTAAPAELAAVLDLAARRLGNERDPVRRSALEALTALPAPLFAAALGGAPAGPAGRKARDDLQLLCRNALRARDCSPATRTAVHTLAVALLNTSANDELFCLSVQLMEALTAHTGSVALTRLDRALRPGRERALLEAVRPWLDTAAGRGDHAPLLALVEAFGTRAHRIPELQERLADALRNCSDGAFAGLAAAWLADPATRAERVAVLIEQDPSAAGTGPVLDVLAADRTDLLDHALADPPPTGRFPAPGTPRTLPRFRHADRWLPRQQRNAVRLAEAALADPGRPLDERAALLREVAAVPGYGYELVRRYADAEEAGADTTALVNAAAAEDPDAALRLLLDRAGTADAAAAWAGADRVALHARPDALAGLLQEVLTRKSGVKVTAAKSAARLAARHLPPADAAPLLAGAALGTAAHPDLRAAAVAMAPALLPAEEAWALLESAVAEGPESARRAVLRSPAEVDQAHRSRYGRLIVGLLATADESTSQFVFWTLSDWSAHTPAVTETLAEIVTDLASPLAWQSAAEVLLGIAASAGPEEPGRANAAAAVGLLHAAVARLLAALATDAPADSDRDGLDLPARHRLESMFGDSGGTVHRGLCAPLARQLAGDPRLTGLRTSLLVRAVDPAAPEPELTAACRELVAAVADRPVLAGRCAEQLYRRHRHASRTVQDPEVPLAAVRALSAAGQAAGLFAAALAAALGPGLGWPKPWTDAVHSLRHHQDTEVREAAYAIDLTAE</sequence>
<gene>
    <name evidence="1" type="ORF">DEJ50_32025</name>
</gene>
<dbReference type="SUPFAM" id="SSF48371">
    <property type="entry name" value="ARM repeat"/>
    <property type="match status" value="1"/>
</dbReference>
<accession>A0A5P2D9G1</accession>
<evidence type="ECO:0000313" key="2">
    <source>
        <dbReference type="Proteomes" id="UP000325211"/>
    </source>
</evidence>
<dbReference type="EMBL" id="CP029190">
    <property type="protein sequence ID" value="QES51794.1"/>
    <property type="molecule type" value="Genomic_DNA"/>
</dbReference>
<organism evidence="1 2">
    <name type="scientific">Streptomyces venezuelae</name>
    <dbReference type="NCBI Taxonomy" id="54571"/>
    <lineage>
        <taxon>Bacteria</taxon>
        <taxon>Bacillati</taxon>
        <taxon>Actinomycetota</taxon>
        <taxon>Actinomycetes</taxon>
        <taxon>Kitasatosporales</taxon>
        <taxon>Streptomycetaceae</taxon>
        <taxon>Streptomyces</taxon>
    </lineage>
</organism>
<dbReference type="RefSeq" id="WP_150211539.1">
    <property type="nucleotide sequence ID" value="NZ_CP029190.1"/>
</dbReference>